<sequence length="221" mass="24497">MCARVARFTISSLTVHRFLISSITVSSKALCDVFCKNSYYARVGGLRVVELNILEKELLAFLDWRLTCTRDLLQEYYANLVRTHSTGLFRLSEEPVSTPSNNPPDSPNQMARSRTITPVQGPDSDELTVLAPRITPMTIAEPSNVLMGKAPGHIASPHLQQGVTALEKNMAFAALHSPDDVSPKSPRVEKRSNAHFTEVLGVHDIRPSKRKAGDTENERVF</sequence>
<reference evidence="2" key="1">
    <citation type="submission" date="2021-10" db="EMBL/GenBank/DDBJ databases">
        <title>De novo Genome Assembly of Clathrus columnatus (Basidiomycota, Fungi) Using Illumina and Nanopore Sequence Data.</title>
        <authorList>
            <person name="Ogiso-Tanaka E."/>
            <person name="Itagaki H."/>
            <person name="Hosoya T."/>
            <person name="Hosaka K."/>
        </authorList>
    </citation>
    <scope>NUCLEOTIDE SEQUENCE</scope>
    <source>
        <strain evidence="2">MO-923</strain>
    </source>
</reference>
<proteinExistence type="predicted"/>
<dbReference type="Pfam" id="PF08613">
    <property type="entry name" value="Cyclin"/>
    <property type="match status" value="1"/>
</dbReference>
<dbReference type="InterPro" id="IPR013922">
    <property type="entry name" value="Cyclin_PHO80-like"/>
</dbReference>
<dbReference type="AlphaFoldDB" id="A0AAV5A020"/>
<comment type="caution">
    <text evidence="2">The sequence shown here is derived from an EMBL/GenBank/DDBJ whole genome shotgun (WGS) entry which is preliminary data.</text>
</comment>
<feature type="compositionally biased region" description="Polar residues" evidence="1">
    <location>
        <begin position="109"/>
        <end position="118"/>
    </location>
</feature>
<dbReference type="Gene3D" id="1.10.472.10">
    <property type="entry name" value="Cyclin-like"/>
    <property type="match status" value="1"/>
</dbReference>
<gene>
    <name evidence="2" type="ORF">Clacol_000562</name>
</gene>
<dbReference type="GO" id="GO:0019901">
    <property type="term" value="F:protein kinase binding"/>
    <property type="evidence" value="ECO:0007669"/>
    <property type="project" value="InterPro"/>
</dbReference>
<evidence type="ECO:0000313" key="2">
    <source>
        <dbReference type="EMBL" id="GJJ06371.1"/>
    </source>
</evidence>
<dbReference type="GO" id="GO:0005634">
    <property type="term" value="C:nucleus"/>
    <property type="evidence" value="ECO:0007669"/>
    <property type="project" value="TreeGrafter"/>
</dbReference>
<feature type="region of interest" description="Disordered" evidence="1">
    <location>
        <begin position="92"/>
        <end position="125"/>
    </location>
</feature>
<dbReference type="EMBL" id="BPWL01000001">
    <property type="protein sequence ID" value="GJJ06371.1"/>
    <property type="molecule type" value="Genomic_DNA"/>
</dbReference>
<dbReference type="Proteomes" id="UP001050691">
    <property type="component" value="Unassembled WGS sequence"/>
</dbReference>
<protein>
    <recommendedName>
        <fullName evidence="4">Cyclin-domain-containing protein</fullName>
    </recommendedName>
</protein>
<evidence type="ECO:0008006" key="4">
    <source>
        <dbReference type="Google" id="ProtNLM"/>
    </source>
</evidence>
<dbReference type="GO" id="GO:0016538">
    <property type="term" value="F:cyclin-dependent protein serine/threonine kinase regulator activity"/>
    <property type="evidence" value="ECO:0007669"/>
    <property type="project" value="TreeGrafter"/>
</dbReference>
<keyword evidence="3" id="KW-1185">Reference proteome</keyword>
<name>A0AAV5A020_9AGAM</name>
<dbReference type="PANTHER" id="PTHR15615:SF117">
    <property type="entry name" value="PHO85 CYCLIN PHO80"/>
    <property type="match status" value="1"/>
</dbReference>
<accession>A0AAV5A020</accession>
<evidence type="ECO:0000256" key="1">
    <source>
        <dbReference type="SAM" id="MobiDB-lite"/>
    </source>
</evidence>
<organism evidence="2 3">
    <name type="scientific">Clathrus columnatus</name>
    <dbReference type="NCBI Taxonomy" id="1419009"/>
    <lineage>
        <taxon>Eukaryota</taxon>
        <taxon>Fungi</taxon>
        <taxon>Dikarya</taxon>
        <taxon>Basidiomycota</taxon>
        <taxon>Agaricomycotina</taxon>
        <taxon>Agaricomycetes</taxon>
        <taxon>Phallomycetidae</taxon>
        <taxon>Phallales</taxon>
        <taxon>Clathraceae</taxon>
        <taxon>Clathrus</taxon>
    </lineage>
</organism>
<evidence type="ECO:0000313" key="3">
    <source>
        <dbReference type="Proteomes" id="UP001050691"/>
    </source>
</evidence>
<dbReference type="GO" id="GO:0000307">
    <property type="term" value="C:cyclin-dependent protein kinase holoenzyme complex"/>
    <property type="evidence" value="ECO:0007669"/>
    <property type="project" value="TreeGrafter"/>
</dbReference>
<dbReference type="PANTHER" id="PTHR15615">
    <property type="match status" value="1"/>
</dbReference>